<evidence type="ECO:0008006" key="3">
    <source>
        <dbReference type="Google" id="ProtNLM"/>
    </source>
</evidence>
<dbReference type="EMBL" id="CP104205">
    <property type="protein sequence ID" value="UWX55203.1"/>
    <property type="molecule type" value="Genomic_DNA"/>
</dbReference>
<accession>A0ABY5Y8L1</accession>
<dbReference type="Proteomes" id="UP001059209">
    <property type="component" value="Chromosome"/>
</dbReference>
<name>A0ABY5Y8L1_9FLAO</name>
<keyword evidence="2" id="KW-1185">Reference proteome</keyword>
<evidence type="ECO:0000313" key="1">
    <source>
        <dbReference type="EMBL" id="UWX55203.1"/>
    </source>
</evidence>
<protein>
    <recommendedName>
        <fullName evidence="3">TonB-dependent Receptor Plug Domain</fullName>
    </recommendedName>
</protein>
<dbReference type="RefSeq" id="WP_260573058.1">
    <property type="nucleotide sequence ID" value="NZ_CP104205.1"/>
</dbReference>
<reference evidence="1" key="1">
    <citation type="submission" date="2022-09" db="EMBL/GenBank/DDBJ databases">
        <title>Maribacter litopenaei sp. nov., isolated from the intestinal tract of the Pacific White Shrimp, Litopenaeus vannamei.</title>
        <authorList>
            <person name="Kim S.Y."/>
            <person name="Hwang C.Y."/>
        </authorList>
    </citation>
    <scope>NUCLEOTIDE SEQUENCE</scope>
    <source>
        <strain evidence="1">HL-LV01</strain>
    </source>
</reference>
<evidence type="ECO:0000313" key="2">
    <source>
        <dbReference type="Proteomes" id="UP001059209"/>
    </source>
</evidence>
<gene>
    <name evidence="1" type="ORF">NYZ99_00785</name>
</gene>
<organism evidence="1 2">
    <name type="scientific">Maribacter litopenaei</name>
    <dbReference type="NCBI Taxonomy" id="2976127"/>
    <lineage>
        <taxon>Bacteria</taxon>
        <taxon>Pseudomonadati</taxon>
        <taxon>Bacteroidota</taxon>
        <taxon>Flavobacteriia</taxon>
        <taxon>Flavobacteriales</taxon>
        <taxon>Flavobacteriaceae</taxon>
        <taxon>Maribacter</taxon>
    </lineage>
</organism>
<sequence>MWQGLDTNGEFYFNVDSSYSGNQLVFQVLGKNPEDYKIGLKEPSPLEYSELEFTPNPLLPEFREEILQRSIHNQIENSYFQFRPDSAKTLDTKQIFDRKEKTTYLLDDYTRFKTVSETLLEIIKDVSTERIAKDQYLIRVKGYDYASPSGNLPLILMDGQIITDHDALLKYDARNIEEIKVLRHEFIIGPEQFQGALIINTKNGNGYTSFQNANDSSIVEIFKPEARKNYFVQRYDNGKTDSRLPDDRIQLLWLPHKHIHKNEADFNFFTSDVPGIFEIRIEGLTEENLPVSVCETFTVE</sequence>
<proteinExistence type="predicted"/>